<dbReference type="AlphaFoldDB" id="A0AA38P6C8"/>
<protein>
    <submittedName>
        <fullName evidence="2">AMMECR1 domain-containing protein</fullName>
    </submittedName>
</protein>
<dbReference type="InterPro" id="IPR023473">
    <property type="entry name" value="AMMECR1"/>
</dbReference>
<name>A0AA38P6C8_9AGAR</name>
<keyword evidence="3" id="KW-1185">Reference proteome</keyword>
<dbReference type="SUPFAM" id="SSF143447">
    <property type="entry name" value="AMMECR1-like"/>
    <property type="match status" value="1"/>
</dbReference>
<dbReference type="EMBL" id="MU806265">
    <property type="protein sequence ID" value="KAJ3837173.1"/>
    <property type="molecule type" value="Genomic_DNA"/>
</dbReference>
<sequence length="244" mass="27609">MSLVPPDPASDRLEPVDPEVCTAEHCFHVFDTLYCALTPSAKPIVPSFPDEKYPLFVTWTIHRPPRSPRLRGCIGTFEPQPLHEGLAEYSLTSAFRDHRFHKISKSELQFLECGVSLLTDFEDADSYLDWTVGVHGIHISFPHPSTLNSSSSGAPSPLSSSSFLPRFTSKPTFSATYLPEVMPEQGWDKIDAVDSAIDKAGWNGTVTEDIRRSVKLRRYQSRKHKVTWDEYVAWRNEHGSEYKI</sequence>
<dbReference type="InterPro" id="IPR002733">
    <property type="entry name" value="AMMECR1_domain"/>
</dbReference>
<dbReference type="Pfam" id="PF01871">
    <property type="entry name" value="AMMECR1"/>
    <property type="match status" value="1"/>
</dbReference>
<reference evidence="2" key="1">
    <citation type="submission" date="2022-08" db="EMBL/GenBank/DDBJ databases">
        <authorList>
            <consortium name="DOE Joint Genome Institute"/>
            <person name="Min B."/>
            <person name="Riley R."/>
            <person name="Sierra-Patev S."/>
            <person name="Naranjo-Ortiz M."/>
            <person name="Looney B."/>
            <person name="Konkel Z."/>
            <person name="Slot J.C."/>
            <person name="Sakamoto Y."/>
            <person name="Steenwyk J.L."/>
            <person name="Rokas A."/>
            <person name="Carro J."/>
            <person name="Camarero S."/>
            <person name="Ferreira P."/>
            <person name="Molpeceres G."/>
            <person name="Ruiz-Duenas F.J."/>
            <person name="Serrano A."/>
            <person name="Henrissat B."/>
            <person name="Drula E."/>
            <person name="Hughes K.W."/>
            <person name="Mata J.L."/>
            <person name="Ishikawa N.K."/>
            <person name="Vargas-Isla R."/>
            <person name="Ushijima S."/>
            <person name="Smith C.A."/>
            <person name="Ahrendt S."/>
            <person name="Andreopoulos W."/>
            <person name="He G."/>
            <person name="Labutti K."/>
            <person name="Lipzen A."/>
            <person name="Ng V."/>
            <person name="Sandor L."/>
            <person name="Barry K."/>
            <person name="Martinez A.T."/>
            <person name="Xiao Y."/>
            <person name="Gibbons J.G."/>
            <person name="Terashima K."/>
            <person name="Hibbett D.S."/>
            <person name="Grigoriev I.V."/>
        </authorList>
    </citation>
    <scope>NUCLEOTIDE SEQUENCE</scope>
    <source>
        <strain evidence="2">TFB9207</strain>
    </source>
</reference>
<dbReference type="InterPro" id="IPR036071">
    <property type="entry name" value="AMMECR1_dom_sf"/>
</dbReference>
<dbReference type="Gene3D" id="3.30.700.20">
    <property type="entry name" value="Hypothetical protein ph0010, domain 1"/>
    <property type="match status" value="1"/>
</dbReference>
<dbReference type="Proteomes" id="UP001163846">
    <property type="component" value="Unassembled WGS sequence"/>
</dbReference>
<dbReference type="PANTHER" id="PTHR13016">
    <property type="entry name" value="AMMECR1 HOMOLOG"/>
    <property type="match status" value="1"/>
</dbReference>
<feature type="domain" description="AMMECR1" evidence="1">
    <location>
        <begin position="14"/>
        <end position="235"/>
    </location>
</feature>
<organism evidence="2 3">
    <name type="scientific">Lentinula raphanica</name>
    <dbReference type="NCBI Taxonomy" id="153919"/>
    <lineage>
        <taxon>Eukaryota</taxon>
        <taxon>Fungi</taxon>
        <taxon>Dikarya</taxon>
        <taxon>Basidiomycota</taxon>
        <taxon>Agaricomycotina</taxon>
        <taxon>Agaricomycetes</taxon>
        <taxon>Agaricomycetidae</taxon>
        <taxon>Agaricales</taxon>
        <taxon>Marasmiineae</taxon>
        <taxon>Omphalotaceae</taxon>
        <taxon>Lentinula</taxon>
    </lineage>
</organism>
<evidence type="ECO:0000313" key="2">
    <source>
        <dbReference type="EMBL" id="KAJ3837173.1"/>
    </source>
</evidence>
<proteinExistence type="predicted"/>
<evidence type="ECO:0000313" key="3">
    <source>
        <dbReference type="Proteomes" id="UP001163846"/>
    </source>
</evidence>
<accession>A0AA38P6C8</accession>
<dbReference type="InterPro" id="IPR027485">
    <property type="entry name" value="AMMECR1_N"/>
</dbReference>
<dbReference type="PANTHER" id="PTHR13016:SF0">
    <property type="entry name" value="AMME SYNDROME CANDIDATE GENE 1 PROTEIN"/>
    <property type="match status" value="1"/>
</dbReference>
<dbReference type="PROSITE" id="PS51112">
    <property type="entry name" value="AMMECR1"/>
    <property type="match status" value="1"/>
</dbReference>
<gene>
    <name evidence="2" type="ORF">F5878DRAFT_539895</name>
</gene>
<evidence type="ECO:0000259" key="1">
    <source>
        <dbReference type="PROSITE" id="PS51112"/>
    </source>
</evidence>
<dbReference type="NCBIfam" id="TIGR00296">
    <property type="entry name" value="TIGR00296 family protein"/>
    <property type="match status" value="1"/>
</dbReference>
<comment type="caution">
    <text evidence="2">The sequence shown here is derived from an EMBL/GenBank/DDBJ whole genome shotgun (WGS) entry which is preliminary data.</text>
</comment>